<proteinExistence type="predicted"/>
<protein>
    <recommendedName>
        <fullName evidence="1">Heterokaryon incompatibility domain-containing protein</fullName>
    </recommendedName>
</protein>
<dbReference type="OrthoDB" id="1658288at2759"/>
<dbReference type="GeneID" id="27317184"/>
<keyword evidence="3" id="KW-1185">Reference proteome</keyword>
<dbReference type="Proteomes" id="UP000053259">
    <property type="component" value="Unassembled WGS sequence"/>
</dbReference>
<dbReference type="AlphaFoldDB" id="A0A0D1ZXE2"/>
<dbReference type="EMBL" id="KN847585">
    <property type="protein sequence ID" value="KIV99117.1"/>
    <property type="molecule type" value="Genomic_DNA"/>
</dbReference>
<dbReference type="Gene3D" id="1.25.40.10">
    <property type="entry name" value="Tetratricopeptide repeat domain"/>
    <property type="match status" value="1"/>
</dbReference>
<dbReference type="SMART" id="SM00028">
    <property type="entry name" value="TPR"/>
    <property type="match status" value="3"/>
</dbReference>
<evidence type="ECO:0000313" key="3">
    <source>
        <dbReference type="Proteomes" id="UP000053259"/>
    </source>
</evidence>
<evidence type="ECO:0000259" key="1">
    <source>
        <dbReference type="Pfam" id="PF06985"/>
    </source>
</evidence>
<dbReference type="InterPro" id="IPR019734">
    <property type="entry name" value="TPR_rpt"/>
</dbReference>
<dbReference type="HOGENOM" id="CLU_000288_125_4_1"/>
<sequence length="816" mass="92258">MRLLNTSSLSSFELVSFPDDSTPSYAILSHTWIEGQEVTYSDLMTGTGRDKSGVAKIRFCVNRAAHDGIPYCWVDTCCINRSDSAELQTEINLMFRYYQRAKKCYVYLSDVQVPEEVTDAQDFRITWETSFRQSRWFTRGWTLQELLAPSVVEFFSEDGKLLGTKISLEQDIHKITKLPIEVLRGQRKFSTFSIEERLQWAARRITTLKEDKVYCLLGIFGVFLPLLYGEGEAHATDRLRHEIARRQERRGLEHLQDLTVALPLPFPRNEQFVGREEELRILEHFLLPNSHQRLTVYGLGGCGKSALVLEFAYRTLARHPGYLIFWVPAISKETFELAYLKIGTLLNVPGLGDDNADIKRLVKETLSLNKRNWLMIVDNADDTEILMSGKTRLLDYIPYDSGKIIFTSRSRKAATVLAPAKTLELQDMGGLEARQLFERRISKRALLTDGRAVDELLEKLAYHALAIVQAAAFINSNETSVTAYISLMRDTEIGAFGESFEDPGRYREMDSTIAKTWYISFNQIQKEDPLAAEYLSFISCIDRSNIPKSLLPVIGSPLQQLKAIGTLKGYVFITERQQALPGLGGEVCFDMHRLVHMMSAKWLEDHDEKKGWVVKAVERLKEVLPYGGHKEKETWSMYLPHAIHLATLETTVDDAARASLFERIGCCQSTLGQYWEAGAMHRQALVLRERSMGNEDVLTLKSKNNFAVALGNQGKYAEAESMHRQTLATSEKVLGVDHPDTLTTMNNLAGVLDSQGKYAEAESMYRQTLATHEKVLGVDHPDTLTTMGSLAGVLGRQGKYAEAESMHRQTLATSEK</sequence>
<dbReference type="InParanoid" id="A0A0D1ZXE2"/>
<dbReference type="PANTHER" id="PTHR10622:SF11">
    <property type="entry name" value="HET-DOMAIN-CONTAINING PROTEIN"/>
    <property type="match status" value="1"/>
</dbReference>
<dbReference type="Pfam" id="PF13374">
    <property type="entry name" value="TPR_10"/>
    <property type="match status" value="1"/>
</dbReference>
<name>A0A0D1ZXE2_9PEZI</name>
<dbReference type="PANTHER" id="PTHR10622">
    <property type="entry name" value="HET DOMAIN-CONTAINING PROTEIN"/>
    <property type="match status" value="1"/>
</dbReference>
<dbReference type="SUPFAM" id="SSF48452">
    <property type="entry name" value="TPR-like"/>
    <property type="match status" value="2"/>
</dbReference>
<feature type="non-terminal residue" evidence="2">
    <location>
        <position position="816"/>
    </location>
</feature>
<dbReference type="Gene3D" id="3.40.50.300">
    <property type="entry name" value="P-loop containing nucleotide triphosphate hydrolases"/>
    <property type="match status" value="1"/>
</dbReference>
<reference evidence="2 3" key="1">
    <citation type="submission" date="2015-01" db="EMBL/GenBank/DDBJ databases">
        <title>The Genome Sequence of Ochroconis gallopava CBS43764.</title>
        <authorList>
            <consortium name="The Broad Institute Genomics Platform"/>
            <person name="Cuomo C."/>
            <person name="de Hoog S."/>
            <person name="Gorbushina A."/>
            <person name="Stielow B."/>
            <person name="Teixiera M."/>
            <person name="Abouelleil A."/>
            <person name="Chapman S.B."/>
            <person name="Priest M."/>
            <person name="Young S.K."/>
            <person name="Wortman J."/>
            <person name="Nusbaum C."/>
            <person name="Birren B."/>
        </authorList>
    </citation>
    <scope>NUCLEOTIDE SEQUENCE [LARGE SCALE GENOMIC DNA]</scope>
    <source>
        <strain evidence="2 3">CBS 43764</strain>
    </source>
</reference>
<feature type="domain" description="Heterokaryon incompatibility" evidence="1">
    <location>
        <begin position="25"/>
        <end position="145"/>
    </location>
</feature>
<dbReference type="InterPro" id="IPR027417">
    <property type="entry name" value="P-loop_NTPase"/>
</dbReference>
<dbReference type="SUPFAM" id="SSF52540">
    <property type="entry name" value="P-loop containing nucleoside triphosphate hydrolases"/>
    <property type="match status" value="1"/>
</dbReference>
<dbReference type="InterPro" id="IPR010730">
    <property type="entry name" value="HET"/>
</dbReference>
<dbReference type="STRING" id="253628.A0A0D1ZXE2"/>
<organism evidence="2 3">
    <name type="scientific">Verruconis gallopava</name>
    <dbReference type="NCBI Taxonomy" id="253628"/>
    <lineage>
        <taxon>Eukaryota</taxon>
        <taxon>Fungi</taxon>
        <taxon>Dikarya</taxon>
        <taxon>Ascomycota</taxon>
        <taxon>Pezizomycotina</taxon>
        <taxon>Dothideomycetes</taxon>
        <taxon>Pleosporomycetidae</taxon>
        <taxon>Venturiales</taxon>
        <taxon>Sympoventuriaceae</taxon>
        <taxon>Verruconis</taxon>
    </lineage>
</organism>
<dbReference type="VEuPathDB" id="FungiDB:PV09_09211"/>
<dbReference type="InterPro" id="IPR011990">
    <property type="entry name" value="TPR-like_helical_dom_sf"/>
</dbReference>
<dbReference type="RefSeq" id="XP_016208987.1">
    <property type="nucleotide sequence ID" value="XM_016363229.1"/>
</dbReference>
<dbReference type="Pfam" id="PF13424">
    <property type="entry name" value="TPR_12"/>
    <property type="match status" value="1"/>
</dbReference>
<gene>
    <name evidence="2" type="ORF">PV09_09211</name>
</gene>
<accession>A0A0D1ZXE2</accession>
<dbReference type="Pfam" id="PF06985">
    <property type="entry name" value="HET"/>
    <property type="match status" value="1"/>
</dbReference>
<evidence type="ECO:0000313" key="2">
    <source>
        <dbReference type="EMBL" id="KIV99117.1"/>
    </source>
</evidence>